<feature type="region of interest" description="Disordered" evidence="1">
    <location>
        <begin position="350"/>
        <end position="487"/>
    </location>
</feature>
<feature type="compositionally biased region" description="Basic and acidic residues" evidence="1">
    <location>
        <begin position="447"/>
        <end position="462"/>
    </location>
</feature>
<evidence type="ECO:0000256" key="1">
    <source>
        <dbReference type="SAM" id="MobiDB-lite"/>
    </source>
</evidence>
<dbReference type="RefSeq" id="XP_030984329.1">
    <property type="nucleotide sequence ID" value="XM_031122702.1"/>
</dbReference>
<dbReference type="GeneID" id="41957613"/>
<proteinExistence type="predicted"/>
<reference evidence="3" key="3">
    <citation type="submission" date="2025-08" db="UniProtKB">
        <authorList>
            <consortium name="RefSeq"/>
        </authorList>
    </citation>
    <scope>IDENTIFICATION</scope>
    <source>
        <strain evidence="3">NI907</strain>
    </source>
</reference>
<reference evidence="3" key="2">
    <citation type="submission" date="2019-10" db="EMBL/GenBank/DDBJ databases">
        <authorList>
            <consortium name="NCBI Genome Project"/>
        </authorList>
    </citation>
    <scope>NUCLEOTIDE SEQUENCE</scope>
    <source>
        <strain evidence="3">NI907</strain>
    </source>
</reference>
<feature type="compositionally biased region" description="Basic and acidic residues" evidence="1">
    <location>
        <begin position="430"/>
        <end position="439"/>
    </location>
</feature>
<evidence type="ECO:0000313" key="3">
    <source>
        <dbReference type="RefSeq" id="XP_030984329.1"/>
    </source>
</evidence>
<gene>
    <name evidence="3" type="ORF">PgNI_02641</name>
</gene>
<dbReference type="KEGG" id="pgri:PgNI_02641"/>
<feature type="compositionally biased region" description="Basic residues" evidence="1">
    <location>
        <begin position="383"/>
        <end position="396"/>
    </location>
</feature>
<keyword evidence="2" id="KW-1185">Reference proteome</keyword>
<dbReference type="AlphaFoldDB" id="A0A6P8BB98"/>
<feature type="compositionally biased region" description="Basic and acidic residues" evidence="1">
    <location>
        <begin position="478"/>
        <end position="487"/>
    </location>
</feature>
<organism evidence="2 3">
    <name type="scientific">Pyricularia grisea</name>
    <name type="common">Crabgrass-specific blast fungus</name>
    <name type="synonym">Magnaporthe grisea</name>
    <dbReference type="NCBI Taxonomy" id="148305"/>
    <lineage>
        <taxon>Eukaryota</taxon>
        <taxon>Fungi</taxon>
        <taxon>Dikarya</taxon>
        <taxon>Ascomycota</taxon>
        <taxon>Pezizomycotina</taxon>
        <taxon>Sordariomycetes</taxon>
        <taxon>Sordariomycetidae</taxon>
        <taxon>Magnaporthales</taxon>
        <taxon>Pyriculariaceae</taxon>
        <taxon>Pyricularia</taxon>
    </lineage>
</organism>
<dbReference type="Proteomes" id="UP000515153">
    <property type="component" value="Unplaced"/>
</dbReference>
<protein>
    <submittedName>
        <fullName evidence="3">Uncharacterized protein</fullName>
    </submittedName>
</protein>
<accession>A0A6P8BB98</accession>
<sequence length="487" mass="55385">MASLDLFISLPNLAGKSRHIITQSVHRDWNPSLRSTKCPGFDIFLLLTRYLWTYSSHDLSQRVQQDLEKRQLVPTILWSQWDEDWVKANRVAISKLITHAGMDKSFEELVRDETLASSVMNKDNLCLWKANNGDLSGYDFIYHDGEAQIGEEITHQILQRTPPCTRFAFPPFLRVCLERSPRALENLLSFHLRLNKHNGYNIRPTAYFLLATVRCEPNNETVRLYDTSGHVVPTPVPAKKAPIFVMDEEEEEEIDKRYLLFYRSTGMDIPLPNLGQLVSQSFNRYSFLGKQSAINRLLVSAGPMELPLPKTSKPLVETTPFPLYTPPQTLTVSQVSASPKTSALLQEPLPHLSGPAQVSNSQLPSFVGKHVPKPTDTNTQPKKVSHPFKHNPARNHRPMDEPRNPTRTSGSKARKRRSRAQMADTYRPQYGDDRDRQDTSQDQESTGGRRLEQDDTIDRSDRGGQASRKISDNGDGGPRTETRRYQT</sequence>
<reference evidence="3" key="1">
    <citation type="journal article" date="2019" name="Mol. Biol. Evol.">
        <title>Blast fungal genomes show frequent chromosomal changes, gene gains and losses, and effector gene turnover.</title>
        <authorList>
            <person name="Gomez Luciano L.B."/>
            <person name="Jason Tsai I."/>
            <person name="Chuma I."/>
            <person name="Tosa Y."/>
            <person name="Chen Y.H."/>
            <person name="Li J.Y."/>
            <person name="Li M.Y."/>
            <person name="Jade Lu M.Y."/>
            <person name="Nakayashiki H."/>
            <person name="Li W.H."/>
        </authorList>
    </citation>
    <scope>NUCLEOTIDE SEQUENCE</scope>
    <source>
        <strain evidence="3">NI907</strain>
    </source>
</reference>
<evidence type="ECO:0000313" key="2">
    <source>
        <dbReference type="Proteomes" id="UP000515153"/>
    </source>
</evidence>
<name>A0A6P8BB98_PYRGI</name>